<name>A0ACB8YKF8_9ASTR</name>
<sequence>MAEALHTYVENDRPFLGICLGLQLLFESSEENGSVKGRGLIPGVVGCFDSSGGCRVPHIGWNALKIKKDSVILDDIANCHVYFVHSYRAVPSEENEEWKSGDVGLSILRKFLLPNSSITKKPFERKATKLAKRVIACLDVRTNDNGDLVVTKGDQYDVREQTKENEVRNLGKPVELAGQYYIDGADEVSFLNITGFRDFPLGDLPLLQVLF</sequence>
<dbReference type="Proteomes" id="UP001056120">
    <property type="component" value="Linkage Group LG27"/>
</dbReference>
<evidence type="ECO:0000313" key="2">
    <source>
        <dbReference type="Proteomes" id="UP001056120"/>
    </source>
</evidence>
<reference evidence="2" key="1">
    <citation type="journal article" date="2022" name="Mol. Ecol. Resour.">
        <title>The genomes of chicory, endive, great burdock and yacon provide insights into Asteraceae palaeo-polyploidization history and plant inulin production.</title>
        <authorList>
            <person name="Fan W."/>
            <person name="Wang S."/>
            <person name="Wang H."/>
            <person name="Wang A."/>
            <person name="Jiang F."/>
            <person name="Liu H."/>
            <person name="Zhao H."/>
            <person name="Xu D."/>
            <person name="Zhang Y."/>
        </authorList>
    </citation>
    <scope>NUCLEOTIDE SEQUENCE [LARGE SCALE GENOMIC DNA]</scope>
    <source>
        <strain evidence="2">cv. Yunnan</strain>
    </source>
</reference>
<organism evidence="1 2">
    <name type="scientific">Smallanthus sonchifolius</name>
    <dbReference type="NCBI Taxonomy" id="185202"/>
    <lineage>
        <taxon>Eukaryota</taxon>
        <taxon>Viridiplantae</taxon>
        <taxon>Streptophyta</taxon>
        <taxon>Embryophyta</taxon>
        <taxon>Tracheophyta</taxon>
        <taxon>Spermatophyta</taxon>
        <taxon>Magnoliopsida</taxon>
        <taxon>eudicotyledons</taxon>
        <taxon>Gunneridae</taxon>
        <taxon>Pentapetalae</taxon>
        <taxon>asterids</taxon>
        <taxon>campanulids</taxon>
        <taxon>Asterales</taxon>
        <taxon>Asteraceae</taxon>
        <taxon>Asteroideae</taxon>
        <taxon>Heliantheae alliance</taxon>
        <taxon>Millerieae</taxon>
        <taxon>Smallanthus</taxon>
    </lineage>
</organism>
<keyword evidence="2" id="KW-1185">Reference proteome</keyword>
<accession>A0ACB8YKF8</accession>
<comment type="caution">
    <text evidence="1">The sequence shown here is derived from an EMBL/GenBank/DDBJ whole genome shotgun (WGS) entry which is preliminary data.</text>
</comment>
<gene>
    <name evidence="1" type="ORF">L1987_79886</name>
</gene>
<evidence type="ECO:0000313" key="1">
    <source>
        <dbReference type="EMBL" id="KAI3686212.1"/>
    </source>
</evidence>
<dbReference type="EMBL" id="CM042044">
    <property type="protein sequence ID" value="KAI3686212.1"/>
    <property type="molecule type" value="Genomic_DNA"/>
</dbReference>
<proteinExistence type="predicted"/>
<protein>
    <submittedName>
        <fullName evidence="1">Uncharacterized protein</fullName>
    </submittedName>
</protein>
<reference evidence="1 2" key="2">
    <citation type="journal article" date="2022" name="Mol. Ecol. Resour.">
        <title>The genomes of chicory, endive, great burdock and yacon provide insights into Asteraceae paleo-polyploidization history and plant inulin production.</title>
        <authorList>
            <person name="Fan W."/>
            <person name="Wang S."/>
            <person name="Wang H."/>
            <person name="Wang A."/>
            <person name="Jiang F."/>
            <person name="Liu H."/>
            <person name="Zhao H."/>
            <person name="Xu D."/>
            <person name="Zhang Y."/>
        </authorList>
    </citation>
    <scope>NUCLEOTIDE SEQUENCE [LARGE SCALE GENOMIC DNA]</scope>
    <source>
        <strain evidence="2">cv. Yunnan</strain>
        <tissue evidence="1">Leaves</tissue>
    </source>
</reference>